<reference evidence="10 11" key="1">
    <citation type="submission" date="2018-03" db="EMBL/GenBank/DDBJ databases">
        <title>Candida pseudohaemulonii genome assembly and annotation.</title>
        <authorList>
            <person name="Munoz J.F."/>
            <person name="Gade L.G."/>
            <person name="Chow N.A."/>
            <person name="Litvintseva A.P."/>
            <person name="Loparev V.N."/>
            <person name="Cuomo C.A."/>
        </authorList>
    </citation>
    <scope>NUCLEOTIDE SEQUENCE [LARGE SCALE GENOMIC DNA]</scope>
    <source>
        <strain evidence="10 11">B12108</strain>
    </source>
</reference>
<dbReference type="GeneID" id="36567579"/>
<feature type="domain" description="COQ9 C-terminal" evidence="9">
    <location>
        <begin position="155"/>
        <end position="221"/>
    </location>
</feature>
<dbReference type="InterPro" id="IPR012762">
    <property type="entry name" value="Ubiq_biosynth_COQ9"/>
</dbReference>
<accession>A0A2P7YIC3</accession>
<proteinExistence type="inferred from homology"/>
<evidence type="ECO:0000256" key="4">
    <source>
        <dbReference type="ARBA" id="ARBA00022688"/>
    </source>
</evidence>
<protein>
    <recommendedName>
        <fullName evidence="8">Ubiquinone biosynthesis protein</fullName>
    </recommendedName>
</protein>
<evidence type="ECO:0000256" key="3">
    <source>
        <dbReference type="ARBA" id="ARBA00010766"/>
    </source>
</evidence>
<comment type="pathway">
    <text evidence="2 8">Cofactor biosynthesis; ubiquinone biosynthesis.</text>
</comment>
<evidence type="ECO:0000256" key="2">
    <source>
        <dbReference type="ARBA" id="ARBA00004749"/>
    </source>
</evidence>
<evidence type="ECO:0000256" key="8">
    <source>
        <dbReference type="RuleBase" id="RU366063"/>
    </source>
</evidence>
<dbReference type="GO" id="GO:0006744">
    <property type="term" value="P:ubiquinone biosynthetic process"/>
    <property type="evidence" value="ECO:0007669"/>
    <property type="project" value="UniProtKB-UniRule"/>
</dbReference>
<keyword evidence="11" id="KW-1185">Reference proteome</keyword>
<comment type="similarity">
    <text evidence="3 8">Belongs to the COQ9 family.</text>
</comment>
<evidence type="ECO:0000313" key="11">
    <source>
        <dbReference type="Proteomes" id="UP000241107"/>
    </source>
</evidence>
<dbReference type="GO" id="GO:0032991">
    <property type="term" value="C:protein-containing complex"/>
    <property type="evidence" value="ECO:0007669"/>
    <property type="project" value="EnsemblFungi"/>
</dbReference>
<evidence type="ECO:0000256" key="7">
    <source>
        <dbReference type="ARBA" id="ARBA00023128"/>
    </source>
</evidence>
<evidence type="ECO:0000256" key="5">
    <source>
        <dbReference type="ARBA" id="ARBA00022946"/>
    </source>
</evidence>
<dbReference type="GO" id="GO:0005743">
    <property type="term" value="C:mitochondrial inner membrane"/>
    <property type="evidence" value="ECO:0007669"/>
    <property type="project" value="EnsemblFungi"/>
</dbReference>
<dbReference type="Pfam" id="PF08511">
    <property type="entry name" value="COQ9"/>
    <property type="match status" value="1"/>
</dbReference>
<dbReference type="OrthoDB" id="619536at2759"/>
<dbReference type="STRING" id="418784.A0A2P7YIC3"/>
<dbReference type="VEuPathDB" id="FungiDB:C7M61_004191"/>
<dbReference type="InterPro" id="IPR013718">
    <property type="entry name" value="COQ9_C"/>
</dbReference>
<dbReference type="RefSeq" id="XP_024712183.1">
    <property type="nucleotide sequence ID" value="XM_024859514.1"/>
</dbReference>
<dbReference type="GO" id="GO:0008289">
    <property type="term" value="F:lipid binding"/>
    <property type="evidence" value="ECO:0007669"/>
    <property type="project" value="UniProtKB-UniRule"/>
</dbReference>
<dbReference type="PANTHER" id="PTHR21427:SF19">
    <property type="entry name" value="UBIQUINONE BIOSYNTHESIS PROTEIN COQ9, MITOCHONDRIAL"/>
    <property type="match status" value="1"/>
</dbReference>
<keyword evidence="4 8" id="KW-0831">Ubiquinone biosynthesis</keyword>
<evidence type="ECO:0000256" key="1">
    <source>
        <dbReference type="ARBA" id="ARBA00004173"/>
    </source>
</evidence>
<evidence type="ECO:0000259" key="9">
    <source>
        <dbReference type="Pfam" id="PF08511"/>
    </source>
</evidence>
<organism evidence="10 11">
    <name type="scientific">Candidozyma pseudohaemuli</name>
    <dbReference type="NCBI Taxonomy" id="418784"/>
    <lineage>
        <taxon>Eukaryota</taxon>
        <taxon>Fungi</taxon>
        <taxon>Dikarya</taxon>
        <taxon>Ascomycota</taxon>
        <taxon>Saccharomycotina</taxon>
        <taxon>Pichiomycetes</taxon>
        <taxon>Metschnikowiaceae</taxon>
        <taxon>Candidozyma</taxon>
    </lineage>
</organism>
<keyword evidence="7 8" id="KW-0496">Mitochondrion</keyword>
<dbReference type="UniPathway" id="UPA00232"/>
<dbReference type="AlphaFoldDB" id="A0A2P7YIC3"/>
<dbReference type="PANTHER" id="PTHR21427">
    <property type="entry name" value="UBIQUINONE BIOSYNTHESIS PROTEIN COQ9, MITOCHONDRIAL"/>
    <property type="match status" value="1"/>
</dbReference>
<evidence type="ECO:0000313" key="10">
    <source>
        <dbReference type="EMBL" id="PSK35710.1"/>
    </source>
</evidence>
<dbReference type="EMBL" id="PYFQ01000013">
    <property type="protein sequence ID" value="PSK35710.1"/>
    <property type="molecule type" value="Genomic_DNA"/>
</dbReference>
<keyword evidence="6 8" id="KW-0446">Lipid-binding</keyword>
<dbReference type="NCBIfam" id="TIGR02396">
    <property type="entry name" value="diverge_rpsU"/>
    <property type="match status" value="1"/>
</dbReference>
<sequence>MQSTLRSLRVGSRFGNRLSVAKYHSALHPNILINNKAPELILLTKALDYLPKYGFHKQCIDDAVRDLGYADSLQSVIAANPLNESPELQLTLFWLKHQRQKLYEHVLDPQLEFHKIPDEFDRAAYLLKERLSYNQPVVGQLASGLSQLVLPYNWSASLAELHALSDDIAYYAGDMSNDLAWYAKRLLLSSIYVKLELYMLLDTPPFDSTNSFVDRNIQAVRFMGDSYNAVEQWSFFNAVSLLNLIRSQLARG</sequence>
<comment type="subcellular location">
    <subcellularLocation>
        <location evidence="1 8">Mitochondrion</location>
    </subcellularLocation>
</comment>
<name>A0A2P7YIC3_9ASCO</name>
<comment type="function">
    <text evidence="8">Membrane-associated protein that warps the membrane surface to access and bind aromatic isoprenes with high specificity, including ubiquinone (CoQ) isoprene intermediates and presents them directly to Coq7, therefore facilitating the Coq7-mediated hydroxylase step. Participates in the biosynthesis of coenzyme Q, also named ubiquinone, an essential lipid-soluble electron transporter for aerobic cellular respiration.</text>
</comment>
<evidence type="ECO:0000256" key="6">
    <source>
        <dbReference type="ARBA" id="ARBA00023121"/>
    </source>
</evidence>
<keyword evidence="5" id="KW-0809">Transit peptide</keyword>
<comment type="caution">
    <text evidence="10">The sequence shown here is derived from an EMBL/GenBank/DDBJ whole genome shotgun (WGS) entry which is preliminary data.</text>
</comment>
<gene>
    <name evidence="10" type="ORF">C7M61_004191</name>
</gene>
<dbReference type="Proteomes" id="UP000241107">
    <property type="component" value="Unassembled WGS sequence"/>
</dbReference>